<sequence length="652" mass="75754">MSAITGIFHANRDPIPFDHTNNLMKSFLQYPSDDINTWKNDNIFLGCHAQWITPESIGELLPYYDYERQLAITADPIIDNRDELFNMLQVDQEQRKLMPDSQLILLAYYKWGEEMPKKLLGDFAFMIWDEKENKLFGARDFSGARTLYFYRNENKFAFSTTMEPLFTLPYVDKELNEEWLAEFIAIPTMVEAVDMFSTVYKSIQQIPPSHSITVKNGKVSFSRYFTIEVNETLKLTSNEEYEEAFRDVFQKAVKARVRTHGEVGSHLSGGLDSGSVVSFAAPELKKENKRLHTFSYIPEDSFEDWTPNYYVANESPYIKETVNHIGNISDNYLSFDGISPLSEVDNFLEIMEMPYKFFENAFWLKGINEHAQKDGIKVMLNGARGNHSISWGSMKLTYDFYTDMFKKLRWVSLYNELDAYCTNYNTGKSVVIPFVAKRAMRSLVTKKKQHNDNFPVFINPSFAEKTNVFEKLEANGFSLNSNPTNLTKYRNKYYKQLFTWNKSGVAETKLSLRYGIWNRDPTNDLNVIRFCLALPNEQYVTGGMDRSIIRRSMKDFLPDEVRLNQRKRGIQGADIVHRMKSDWNSLINELHALSKDSEVNEFINGKMIKEALSKIGNEPKHELLFGADFKLLTRSLIFSRFIKRFGKKEVMT</sequence>
<comment type="pathway">
    <text evidence="1">Amino-acid biosynthesis; L-asparagine biosynthesis; L-asparagine from L-aspartate (L-Gln route): step 1/1.</text>
</comment>
<evidence type="ECO:0000256" key="6">
    <source>
        <dbReference type="ARBA" id="ARBA00022888"/>
    </source>
</evidence>
<evidence type="ECO:0000256" key="8">
    <source>
        <dbReference type="ARBA" id="ARBA00048741"/>
    </source>
</evidence>
<evidence type="ECO:0000259" key="9">
    <source>
        <dbReference type="PROSITE" id="PS51278"/>
    </source>
</evidence>
<evidence type="ECO:0000313" key="11">
    <source>
        <dbReference type="Proteomes" id="UP001519328"/>
    </source>
</evidence>
<dbReference type="EC" id="6.3.5.4" evidence="3"/>
<keyword evidence="10" id="KW-0436">Ligase</keyword>
<keyword evidence="7" id="KW-0315">Glutamine amidotransferase</keyword>
<keyword evidence="6" id="KW-0061">Asparagine biosynthesis</keyword>
<evidence type="ECO:0000256" key="4">
    <source>
        <dbReference type="ARBA" id="ARBA00022741"/>
    </source>
</evidence>
<dbReference type="PIRSF" id="PIRSF001589">
    <property type="entry name" value="Asn_synthetase_glu-h"/>
    <property type="match status" value="1"/>
</dbReference>
<name>A0ABS4HDP0_9BACI</name>
<dbReference type="SUPFAM" id="SSF52402">
    <property type="entry name" value="Adenine nucleotide alpha hydrolases-like"/>
    <property type="match status" value="1"/>
</dbReference>
<evidence type="ECO:0000256" key="3">
    <source>
        <dbReference type="ARBA" id="ARBA00012737"/>
    </source>
</evidence>
<dbReference type="GO" id="GO:0004066">
    <property type="term" value="F:asparagine synthase (glutamine-hydrolyzing) activity"/>
    <property type="evidence" value="ECO:0007669"/>
    <property type="project" value="UniProtKB-EC"/>
</dbReference>
<dbReference type="InterPro" id="IPR001962">
    <property type="entry name" value="Asn_synthase"/>
</dbReference>
<evidence type="ECO:0000256" key="5">
    <source>
        <dbReference type="ARBA" id="ARBA00022840"/>
    </source>
</evidence>
<dbReference type="InterPro" id="IPR017932">
    <property type="entry name" value="GATase_2_dom"/>
</dbReference>
<proteinExistence type="inferred from homology"/>
<dbReference type="PANTHER" id="PTHR43284:SF1">
    <property type="entry name" value="ASPARAGINE SYNTHETASE"/>
    <property type="match status" value="1"/>
</dbReference>
<dbReference type="InterPro" id="IPR033738">
    <property type="entry name" value="AsnB_N"/>
</dbReference>
<organism evidence="10 11">
    <name type="scientific">Virgibacillus litoralis</name>
    <dbReference type="NCBI Taxonomy" id="578221"/>
    <lineage>
        <taxon>Bacteria</taxon>
        <taxon>Bacillati</taxon>
        <taxon>Bacillota</taxon>
        <taxon>Bacilli</taxon>
        <taxon>Bacillales</taxon>
        <taxon>Bacillaceae</taxon>
        <taxon>Virgibacillus</taxon>
    </lineage>
</organism>
<dbReference type="PANTHER" id="PTHR43284">
    <property type="entry name" value="ASPARAGINE SYNTHETASE (GLUTAMINE-HYDROLYZING)"/>
    <property type="match status" value="1"/>
</dbReference>
<dbReference type="InterPro" id="IPR029055">
    <property type="entry name" value="Ntn_hydrolases_N"/>
</dbReference>
<feature type="domain" description="Glutamine amidotransferase type-2" evidence="9">
    <location>
        <begin position="2"/>
        <end position="217"/>
    </location>
</feature>
<dbReference type="PROSITE" id="PS51278">
    <property type="entry name" value="GATASE_TYPE_2"/>
    <property type="match status" value="1"/>
</dbReference>
<protein>
    <recommendedName>
        <fullName evidence="3">asparagine synthase (glutamine-hydrolyzing)</fullName>
        <ecNumber evidence="3">6.3.5.4</ecNumber>
    </recommendedName>
</protein>
<dbReference type="Proteomes" id="UP001519328">
    <property type="component" value="Unassembled WGS sequence"/>
</dbReference>
<dbReference type="InterPro" id="IPR014729">
    <property type="entry name" value="Rossmann-like_a/b/a_fold"/>
</dbReference>
<dbReference type="Pfam" id="PF00733">
    <property type="entry name" value="Asn_synthase"/>
    <property type="match status" value="1"/>
</dbReference>
<dbReference type="Gene3D" id="3.40.50.620">
    <property type="entry name" value="HUPs"/>
    <property type="match status" value="1"/>
</dbReference>
<dbReference type="InterPro" id="IPR006426">
    <property type="entry name" value="Asn_synth_AEB"/>
</dbReference>
<comment type="similarity">
    <text evidence="2">Belongs to the asparagine synthetase family.</text>
</comment>
<dbReference type="SUPFAM" id="SSF56235">
    <property type="entry name" value="N-terminal nucleophile aminohydrolases (Ntn hydrolases)"/>
    <property type="match status" value="1"/>
</dbReference>
<accession>A0ABS4HDP0</accession>
<keyword evidence="11" id="KW-1185">Reference proteome</keyword>
<evidence type="ECO:0000256" key="7">
    <source>
        <dbReference type="ARBA" id="ARBA00022962"/>
    </source>
</evidence>
<gene>
    <name evidence="10" type="ORF">J2Z82_001963</name>
</gene>
<dbReference type="Gene3D" id="3.60.20.10">
    <property type="entry name" value="Glutamine Phosphoribosylpyrophosphate, subunit 1, domain 1"/>
    <property type="match status" value="1"/>
</dbReference>
<dbReference type="InterPro" id="IPR051786">
    <property type="entry name" value="ASN_synthetase/amidase"/>
</dbReference>
<dbReference type="Pfam" id="PF13537">
    <property type="entry name" value="GATase_7"/>
    <property type="match status" value="1"/>
</dbReference>
<keyword evidence="5" id="KW-0067">ATP-binding</keyword>
<reference evidence="10 11" key="1">
    <citation type="submission" date="2021-03" db="EMBL/GenBank/DDBJ databases">
        <title>Genomic Encyclopedia of Type Strains, Phase IV (KMG-IV): sequencing the most valuable type-strain genomes for metagenomic binning, comparative biology and taxonomic classification.</title>
        <authorList>
            <person name="Goeker M."/>
        </authorList>
    </citation>
    <scope>NUCLEOTIDE SEQUENCE [LARGE SCALE GENOMIC DNA]</scope>
    <source>
        <strain evidence="10 11">DSM 21085</strain>
    </source>
</reference>
<keyword evidence="4" id="KW-0547">Nucleotide-binding</keyword>
<keyword evidence="6" id="KW-0028">Amino-acid biosynthesis</keyword>
<evidence type="ECO:0000256" key="1">
    <source>
        <dbReference type="ARBA" id="ARBA00005187"/>
    </source>
</evidence>
<dbReference type="CDD" id="cd00712">
    <property type="entry name" value="AsnB"/>
    <property type="match status" value="1"/>
</dbReference>
<dbReference type="EMBL" id="JAGGKK010000009">
    <property type="protein sequence ID" value="MBP1949026.1"/>
    <property type="molecule type" value="Genomic_DNA"/>
</dbReference>
<evidence type="ECO:0000256" key="2">
    <source>
        <dbReference type="ARBA" id="ARBA00005752"/>
    </source>
</evidence>
<comment type="catalytic activity">
    <reaction evidence="8">
        <text>L-aspartate + L-glutamine + ATP + H2O = L-asparagine + L-glutamate + AMP + diphosphate + H(+)</text>
        <dbReference type="Rhea" id="RHEA:12228"/>
        <dbReference type="ChEBI" id="CHEBI:15377"/>
        <dbReference type="ChEBI" id="CHEBI:15378"/>
        <dbReference type="ChEBI" id="CHEBI:29985"/>
        <dbReference type="ChEBI" id="CHEBI:29991"/>
        <dbReference type="ChEBI" id="CHEBI:30616"/>
        <dbReference type="ChEBI" id="CHEBI:33019"/>
        <dbReference type="ChEBI" id="CHEBI:58048"/>
        <dbReference type="ChEBI" id="CHEBI:58359"/>
        <dbReference type="ChEBI" id="CHEBI:456215"/>
        <dbReference type="EC" id="6.3.5.4"/>
    </reaction>
</comment>
<evidence type="ECO:0000313" key="10">
    <source>
        <dbReference type="EMBL" id="MBP1949026.1"/>
    </source>
</evidence>
<dbReference type="RefSeq" id="WP_209480560.1">
    <property type="nucleotide sequence ID" value="NZ_JAGGKK010000009.1"/>
</dbReference>
<comment type="caution">
    <text evidence="10">The sequence shown here is derived from an EMBL/GenBank/DDBJ whole genome shotgun (WGS) entry which is preliminary data.</text>
</comment>